<comment type="caution">
    <text evidence="1">The sequence shown here is derived from an EMBL/GenBank/DDBJ whole genome shotgun (WGS) entry which is preliminary data.</text>
</comment>
<dbReference type="PATRIC" id="fig|81035.3.peg.1083"/>
<dbReference type="EMBL" id="LGLN01000094">
    <property type="protein sequence ID" value="KPC24131.1"/>
    <property type="molecule type" value="Genomic_DNA"/>
</dbReference>
<dbReference type="Proteomes" id="UP000037891">
    <property type="component" value="Unassembled WGS sequence"/>
</dbReference>
<accession>A0A0N1JMQ0</accession>
<reference evidence="1 2" key="2">
    <citation type="submission" date="2015-10" db="EMBL/GenBank/DDBJ databases">
        <title>Comparative genomics and high-throughput reverse genetic screens identify a new phytobacterial MAMP and an Arabidopsis receptor required for immune elicitation.</title>
        <authorList>
            <person name="Mott G.A."/>
            <person name="Thakur S."/>
            <person name="Wang P.W."/>
            <person name="Desveaux D."/>
            <person name="Guttman D.S."/>
        </authorList>
    </citation>
    <scope>NUCLEOTIDE SEQUENCE [LARGE SCALE GENOMIC DNA]</scope>
    <source>
        <strain evidence="1 2">0788_9</strain>
    </source>
</reference>
<gene>
    <name evidence="1" type="ORF">ABJ99_1011</name>
</gene>
<name>A0A0N1JMQ0_PSESX</name>
<sequence length="65" mass="7041">MLCAIAGLLSGDFVFWIGRHSIKRQSIFNPAAQTAAFSAGGDLGHYQDLSKAKRFWAVAQGRGFP</sequence>
<dbReference type="AlphaFoldDB" id="A0A0N1JMQ0"/>
<reference evidence="1 2" key="1">
    <citation type="submission" date="2015-07" db="EMBL/GenBank/DDBJ databases">
        <authorList>
            <person name="Noorani M."/>
        </authorList>
    </citation>
    <scope>NUCLEOTIDE SEQUENCE [LARGE SCALE GENOMIC DNA]</scope>
    <source>
        <strain evidence="1 2">0788_9</strain>
    </source>
</reference>
<protein>
    <submittedName>
        <fullName evidence="1">Uncharacterized protein</fullName>
    </submittedName>
</protein>
<evidence type="ECO:0000313" key="1">
    <source>
        <dbReference type="EMBL" id="KPC24131.1"/>
    </source>
</evidence>
<organism evidence="1 2">
    <name type="scientific">Pseudomonas syringae pv. cilantro</name>
    <dbReference type="NCBI Taxonomy" id="81035"/>
    <lineage>
        <taxon>Bacteria</taxon>
        <taxon>Pseudomonadati</taxon>
        <taxon>Pseudomonadota</taxon>
        <taxon>Gammaproteobacteria</taxon>
        <taxon>Pseudomonadales</taxon>
        <taxon>Pseudomonadaceae</taxon>
        <taxon>Pseudomonas</taxon>
        <taxon>Pseudomonas syringae</taxon>
    </lineage>
</organism>
<evidence type="ECO:0000313" key="2">
    <source>
        <dbReference type="Proteomes" id="UP000037891"/>
    </source>
</evidence>
<proteinExistence type="predicted"/>